<protein>
    <recommendedName>
        <fullName evidence="2">Aminoglycoside phosphotransferase domain-containing protein</fullName>
    </recommendedName>
</protein>
<evidence type="ECO:0000259" key="2">
    <source>
        <dbReference type="Pfam" id="PF01636"/>
    </source>
</evidence>
<dbReference type="Proteomes" id="UP000294003">
    <property type="component" value="Unassembled WGS sequence"/>
</dbReference>
<gene>
    <name evidence="3" type="ORF">DL762_006605</name>
</gene>
<evidence type="ECO:0000313" key="3">
    <source>
        <dbReference type="EMBL" id="RYO82443.1"/>
    </source>
</evidence>
<dbReference type="PANTHER" id="PTHR47829:SF1">
    <property type="entry name" value="HAD FAMILY PHOSPHATASE"/>
    <property type="match status" value="1"/>
</dbReference>
<keyword evidence="4" id="KW-1185">Reference proteome</keyword>
<proteinExistence type="predicted"/>
<organism evidence="3 4">
    <name type="scientific">Monosporascus cannonballus</name>
    <dbReference type="NCBI Taxonomy" id="155416"/>
    <lineage>
        <taxon>Eukaryota</taxon>
        <taxon>Fungi</taxon>
        <taxon>Dikarya</taxon>
        <taxon>Ascomycota</taxon>
        <taxon>Pezizomycotina</taxon>
        <taxon>Sordariomycetes</taxon>
        <taxon>Xylariomycetidae</taxon>
        <taxon>Xylariales</taxon>
        <taxon>Xylariales incertae sedis</taxon>
        <taxon>Monosporascus</taxon>
    </lineage>
</organism>
<accession>A0ABY0H5U4</accession>
<dbReference type="EMBL" id="QJNS01000216">
    <property type="protein sequence ID" value="RYO82443.1"/>
    <property type="molecule type" value="Genomic_DNA"/>
</dbReference>
<reference evidence="3 4" key="1">
    <citation type="submission" date="2018-06" db="EMBL/GenBank/DDBJ databases">
        <title>Complete Genomes of Monosporascus.</title>
        <authorList>
            <person name="Robinson A.J."/>
            <person name="Natvig D.O."/>
        </authorList>
    </citation>
    <scope>NUCLEOTIDE SEQUENCE [LARGE SCALE GENOMIC DNA]</scope>
    <source>
        <strain evidence="3 4">CBS 609.92</strain>
    </source>
</reference>
<dbReference type="InterPro" id="IPR041726">
    <property type="entry name" value="ACAD10_11_N"/>
</dbReference>
<dbReference type="InterPro" id="IPR011009">
    <property type="entry name" value="Kinase-like_dom_sf"/>
</dbReference>
<feature type="compositionally biased region" description="Basic and acidic residues" evidence="1">
    <location>
        <begin position="388"/>
        <end position="401"/>
    </location>
</feature>
<dbReference type="Gene3D" id="3.90.1200.10">
    <property type="match status" value="1"/>
</dbReference>
<dbReference type="SUPFAM" id="SSF56112">
    <property type="entry name" value="Protein kinase-like (PK-like)"/>
    <property type="match status" value="1"/>
</dbReference>
<feature type="domain" description="Aminoglycoside phosphotransferase" evidence="2">
    <location>
        <begin position="30"/>
        <end position="278"/>
    </location>
</feature>
<dbReference type="InterPro" id="IPR002575">
    <property type="entry name" value="Aminoglycoside_PTrfase"/>
</dbReference>
<evidence type="ECO:0000256" key="1">
    <source>
        <dbReference type="SAM" id="MobiDB-lite"/>
    </source>
</evidence>
<dbReference type="Pfam" id="PF01636">
    <property type="entry name" value="APH"/>
    <property type="match status" value="1"/>
</dbReference>
<dbReference type="InterPro" id="IPR052898">
    <property type="entry name" value="ACAD10-like"/>
</dbReference>
<evidence type="ECO:0000313" key="4">
    <source>
        <dbReference type="Proteomes" id="UP000294003"/>
    </source>
</evidence>
<dbReference type="PANTHER" id="PTHR47829">
    <property type="entry name" value="HYDROLASE, PUTATIVE (AFU_ORTHOLOGUE AFUA_1G12880)-RELATED"/>
    <property type="match status" value="1"/>
</dbReference>
<dbReference type="CDD" id="cd05154">
    <property type="entry name" value="ACAD10_11_N-like"/>
    <property type="match status" value="1"/>
</dbReference>
<comment type="caution">
    <text evidence="3">The sequence shown here is derived from an EMBL/GenBank/DDBJ whole genome shotgun (WGS) entry which is preliminary data.</text>
</comment>
<dbReference type="Gene3D" id="3.30.200.20">
    <property type="entry name" value="Phosphorylase Kinase, domain 1"/>
    <property type="match status" value="1"/>
</dbReference>
<name>A0ABY0H5U4_9PEZI</name>
<sequence length="407" mass="43421">MAGPLRQPIDVEALERYISEHVPEIEVPLDVKQFGFGQSNPTYQLTSAATGRRYVLRKKPPGKLLSKAAHKVEREHRVIAALHAGGTGVPVPRPYCLCEDPGVLGTPFYVMEFVGGRIIEDPLMRREAGSPAERAALWKAAVETLARLHAVDVAGVGLGSFGGGGQGGGGGKGFYARQLATWRRICEAQARAVDADTGRAVGHVPHFEELLAFFGDPGAPGRPRDDRVALVHGDYKIDNLVFHAAEPRVVGILDWEMSTLGHPLSDLANLLHPFYGTGPGGVVASPSPSSRSSFAAAPTAEGLPDPETVVSWYRDAAGWDPAPEMAWALAFSVFRLSAICQGIAARVATRQASSESARHHAEAMGPLAETAWVMVRKARADAAAEIKEEEVEKGAGREKRLAAGAKL</sequence>
<feature type="region of interest" description="Disordered" evidence="1">
    <location>
        <begin position="388"/>
        <end position="407"/>
    </location>
</feature>